<name>A0ACB9TYP5_HOLOL</name>
<reference evidence="1" key="1">
    <citation type="submission" date="2022-04" db="EMBL/GenBank/DDBJ databases">
        <title>Chromosome-scale genome assembly of Holotrichia oblita Faldermann.</title>
        <authorList>
            <person name="Rongchong L."/>
        </authorList>
    </citation>
    <scope>NUCLEOTIDE SEQUENCE</scope>
    <source>
        <strain evidence="1">81SQS9</strain>
    </source>
</reference>
<comment type="caution">
    <text evidence="1">The sequence shown here is derived from an EMBL/GenBank/DDBJ whole genome shotgun (WGS) entry which is preliminary data.</text>
</comment>
<proteinExistence type="predicted"/>
<organism evidence="1 2">
    <name type="scientific">Holotrichia oblita</name>
    <name type="common">Chafer beetle</name>
    <dbReference type="NCBI Taxonomy" id="644536"/>
    <lineage>
        <taxon>Eukaryota</taxon>
        <taxon>Metazoa</taxon>
        <taxon>Ecdysozoa</taxon>
        <taxon>Arthropoda</taxon>
        <taxon>Hexapoda</taxon>
        <taxon>Insecta</taxon>
        <taxon>Pterygota</taxon>
        <taxon>Neoptera</taxon>
        <taxon>Endopterygota</taxon>
        <taxon>Coleoptera</taxon>
        <taxon>Polyphaga</taxon>
        <taxon>Scarabaeiformia</taxon>
        <taxon>Scarabaeidae</taxon>
        <taxon>Melolonthinae</taxon>
        <taxon>Holotrichia</taxon>
    </lineage>
</organism>
<accession>A0ACB9TYP5</accession>
<keyword evidence="2" id="KW-1185">Reference proteome</keyword>
<evidence type="ECO:0000313" key="1">
    <source>
        <dbReference type="EMBL" id="KAI4471888.1"/>
    </source>
</evidence>
<gene>
    <name evidence="1" type="ORF">MML48_1g18848</name>
</gene>
<evidence type="ECO:0000313" key="2">
    <source>
        <dbReference type="Proteomes" id="UP001056778"/>
    </source>
</evidence>
<sequence>MAPLSNYYEQEVRKWLISHPGRVVTIGQVGKLYNAAFQRAASVQTAVKGFEKTGICPFNRHVFPDYLFAPSETTERPLILAEPQRAAATSEPTTDLPSTSFTVSPSVLRPLPREEKRIQNRNDKRRGKTVILTSSPYKKELQDEEEEKKKAPKKTLM</sequence>
<protein>
    <submittedName>
        <fullName evidence="1">Uncharacterized protein</fullName>
    </submittedName>
</protein>
<dbReference type="EMBL" id="CM043015">
    <property type="protein sequence ID" value="KAI4471888.1"/>
    <property type="molecule type" value="Genomic_DNA"/>
</dbReference>
<dbReference type="Proteomes" id="UP001056778">
    <property type="component" value="Chromosome 1"/>
</dbReference>